<evidence type="ECO:0000256" key="9">
    <source>
        <dbReference type="ARBA" id="ARBA00048781"/>
    </source>
</evidence>
<comment type="cofactor">
    <cofactor evidence="1">
        <name>Mn(2+)</name>
        <dbReference type="ChEBI" id="CHEBI:29035"/>
    </cofactor>
</comment>
<dbReference type="Proteomes" id="UP000175691">
    <property type="component" value="Unassembled WGS sequence"/>
</dbReference>
<feature type="domain" description="Non-canonical purine NTP phosphatase/PRRC1" evidence="12">
    <location>
        <begin position="7"/>
        <end position="173"/>
    </location>
</feature>
<dbReference type="InterPro" id="IPR050299">
    <property type="entry name" value="YjjX_NTPase"/>
</dbReference>
<comment type="subunit">
    <text evidence="11">Homodimer.</text>
</comment>
<dbReference type="GO" id="GO:0009117">
    <property type="term" value="P:nucleotide metabolic process"/>
    <property type="evidence" value="ECO:0007669"/>
    <property type="project" value="UniProtKB-KW"/>
</dbReference>
<comment type="caution">
    <text evidence="13">The sequence shown here is derived from an EMBL/GenBank/DDBJ whole genome shotgun (WGS) entry which is preliminary data.</text>
</comment>
<dbReference type="AlphaFoldDB" id="A0A1E7ZDP2"/>
<evidence type="ECO:0000256" key="4">
    <source>
        <dbReference type="ARBA" id="ARBA00022801"/>
    </source>
</evidence>
<dbReference type="GO" id="GO:0006772">
    <property type="term" value="P:thiamine metabolic process"/>
    <property type="evidence" value="ECO:0007669"/>
    <property type="project" value="TreeGrafter"/>
</dbReference>
<evidence type="ECO:0000256" key="3">
    <source>
        <dbReference type="ARBA" id="ARBA00022741"/>
    </source>
</evidence>
<dbReference type="GO" id="GO:0103023">
    <property type="term" value="F:ITPase activity"/>
    <property type="evidence" value="ECO:0007669"/>
    <property type="project" value="UniProtKB-EC"/>
</dbReference>
<comment type="cofactor">
    <cofactor evidence="11">
        <name>Mg(2+)</name>
        <dbReference type="ChEBI" id="CHEBI:18420"/>
    </cofactor>
    <cofactor evidence="11">
        <name>Mn(2+)</name>
        <dbReference type="ChEBI" id="CHEBI:29035"/>
    </cofactor>
    <text evidence="11">Binds 1 divalent metal cation per subunit; can use either Mg(2+) or Mn(2+).</text>
</comment>
<evidence type="ECO:0000256" key="2">
    <source>
        <dbReference type="ARBA" id="ARBA00022723"/>
    </source>
</evidence>
<evidence type="ECO:0000256" key="6">
    <source>
        <dbReference type="ARBA" id="ARBA00023080"/>
    </source>
</evidence>
<evidence type="ECO:0000256" key="7">
    <source>
        <dbReference type="ARBA" id="ARBA00023211"/>
    </source>
</evidence>
<keyword evidence="7 11" id="KW-0464">Manganese</keyword>
<dbReference type="InterPro" id="IPR002786">
    <property type="entry name" value="Non_canon_purine_NTPase"/>
</dbReference>
<evidence type="ECO:0000313" key="14">
    <source>
        <dbReference type="Proteomes" id="UP000175691"/>
    </source>
</evidence>
<dbReference type="PANTHER" id="PTHR34699">
    <property type="match status" value="1"/>
</dbReference>
<dbReference type="Gene3D" id="3.90.950.10">
    <property type="match status" value="1"/>
</dbReference>
<keyword evidence="4 11" id="KW-0378">Hydrolase</keyword>
<dbReference type="Pfam" id="PF01931">
    <property type="entry name" value="NTPase_I-T"/>
    <property type="match status" value="1"/>
</dbReference>
<accession>A0A1E7ZDP2</accession>
<keyword evidence="6 11" id="KW-0546">Nucleotide metabolism</keyword>
<evidence type="ECO:0000256" key="1">
    <source>
        <dbReference type="ARBA" id="ARBA00001936"/>
    </source>
</evidence>
<evidence type="ECO:0000256" key="5">
    <source>
        <dbReference type="ARBA" id="ARBA00022842"/>
    </source>
</evidence>
<dbReference type="InterPro" id="IPR029001">
    <property type="entry name" value="ITPase-like_fam"/>
</dbReference>
<comment type="catalytic activity">
    <reaction evidence="8 11">
        <text>ITP + H2O = IDP + phosphate + H(+)</text>
        <dbReference type="Rhea" id="RHEA:28330"/>
        <dbReference type="ChEBI" id="CHEBI:15377"/>
        <dbReference type="ChEBI" id="CHEBI:15378"/>
        <dbReference type="ChEBI" id="CHEBI:43474"/>
        <dbReference type="ChEBI" id="CHEBI:58280"/>
        <dbReference type="ChEBI" id="CHEBI:61402"/>
        <dbReference type="EC" id="3.6.1.73"/>
    </reaction>
</comment>
<evidence type="ECO:0000256" key="8">
    <source>
        <dbReference type="ARBA" id="ARBA00048174"/>
    </source>
</evidence>
<dbReference type="SUPFAM" id="SSF52972">
    <property type="entry name" value="ITPase-like"/>
    <property type="match status" value="1"/>
</dbReference>
<keyword evidence="2 11" id="KW-0479">Metal-binding</keyword>
<comment type="similarity">
    <text evidence="10 11">Belongs to the YjjX NTPase family.</text>
</comment>
<proteinExistence type="inferred from homology"/>
<dbReference type="OrthoDB" id="6334099at2"/>
<comment type="function">
    <text evidence="11">Phosphatase that hydrolyzes non-canonical purine nucleotides such as XTP and ITP to their respective diphosphate derivatives. Probably excludes non-canonical purines from DNA/RNA precursor pool, thus preventing their incorporation into DNA/RNA and avoiding chromosomal lesions.</text>
</comment>
<dbReference type="NCBIfam" id="NF003459">
    <property type="entry name" value="PRK05074.1"/>
    <property type="match status" value="1"/>
</dbReference>
<evidence type="ECO:0000313" key="13">
    <source>
        <dbReference type="EMBL" id="OFC71636.1"/>
    </source>
</evidence>
<dbReference type="GO" id="GO:0046872">
    <property type="term" value="F:metal ion binding"/>
    <property type="evidence" value="ECO:0007669"/>
    <property type="project" value="UniProtKB-KW"/>
</dbReference>
<dbReference type="EC" id="3.6.1.73" evidence="11"/>
<comment type="catalytic activity">
    <reaction evidence="9 11">
        <text>XTP + H2O = XDP + phosphate + H(+)</text>
        <dbReference type="Rhea" id="RHEA:28406"/>
        <dbReference type="ChEBI" id="CHEBI:15377"/>
        <dbReference type="ChEBI" id="CHEBI:15378"/>
        <dbReference type="ChEBI" id="CHEBI:43474"/>
        <dbReference type="ChEBI" id="CHEBI:59884"/>
        <dbReference type="ChEBI" id="CHEBI:61314"/>
        <dbReference type="EC" id="3.6.1.73"/>
    </reaction>
</comment>
<comment type="caution">
    <text evidence="11">Lacks conserved residue(s) required for the propagation of feature annotation.</text>
</comment>
<keyword evidence="14" id="KW-1185">Reference proteome</keyword>
<dbReference type="FunFam" id="3.90.950.10:FF:000002">
    <property type="entry name" value="Inosine/xanthosine triphosphatase"/>
    <property type="match status" value="1"/>
</dbReference>
<sequence>MTVCIVGSKNPVKLNAARSSLSLSLDLPALEAIGMNVPSGVPEQPMNSAETRQGAINRVKACIAQADETSREQDWFIAIEGGVDMFEDGPATFAFVAIYHKNQWSVGRSANLPLPPSVFSALQAGEELGPLMDKLFNTDNIKQKGGAIGLLTNHLATRQSVYELAILLAMAKFNHPNLFAD</sequence>
<evidence type="ECO:0000256" key="10">
    <source>
        <dbReference type="ARBA" id="ARBA00060855"/>
    </source>
</evidence>
<dbReference type="InterPro" id="IPR026533">
    <property type="entry name" value="NTPase/PRRC1"/>
</dbReference>
<dbReference type="STRING" id="1656094.BFC18_07865"/>
<evidence type="ECO:0000256" key="11">
    <source>
        <dbReference type="HAMAP-Rule" id="MF_00648"/>
    </source>
</evidence>
<evidence type="ECO:0000259" key="12">
    <source>
        <dbReference type="Pfam" id="PF01931"/>
    </source>
</evidence>
<organism evidence="13 14">
    <name type="scientific">Alteromonas confluentis</name>
    <dbReference type="NCBI Taxonomy" id="1656094"/>
    <lineage>
        <taxon>Bacteria</taxon>
        <taxon>Pseudomonadati</taxon>
        <taxon>Pseudomonadota</taxon>
        <taxon>Gammaproteobacteria</taxon>
        <taxon>Alteromonadales</taxon>
        <taxon>Alteromonadaceae</taxon>
        <taxon>Alteromonas/Salinimonas group</taxon>
        <taxon>Alteromonas</taxon>
    </lineage>
</organism>
<dbReference type="PANTHER" id="PTHR34699:SF2">
    <property type="entry name" value="NON-CANONICAL PURINE NTP PHOSPHATASE_PRRC1 DOMAIN-CONTAINING PROTEIN"/>
    <property type="match status" value="1"/>
</dbReference>
<dbReference type="GO" id="GO:0000166">
    <property type="term" value="F:nucleotide binding"/>
    <property type="evidence" value="ECO:0007669"/>
    <property type="project" value="UniProtKB-KW"/>
</dbReference>
<gene>
    <name evidence="13" type="ORF">BFC18_07865</name>
</gene>
<dbReference type="HAMAP" id="MF_00648">
    <property type="entry name" value="Non_canon_purine_NTPase_YjjX"/>
    <property type="match status" value="1"/>
</dbReference>
<dbReference type="NCBIfam" id="TIGR00258">
    <property type="entry name" value="inosine/xanthosine triphosphatase"/>
    <property type="match status" value="1"/>
</dbReference>
<feature type="binding site" evidence="11">
    <location>
        <position position="72"/>
    </location>
    <ligand>
        <name>Mg(2+)</name>
        <dbReference type="ChEBI" id="CHEBI:18420"/>
    </ligand>
</feature>
<name>A0A1E7ZDP2_9ALTE</name>
<protein>
    <recommendedName>
        <fullName evidence="11">Inosine/xanthosine triphosphatase</fullName>
        <shortName evidence="11">ITPase/XTPase</shortName>
        <ecNumber evidence="11">3.6.1.73</ecNumber>
    </recommendedName>
    <alternativeName>
        <fullName evidence="11">Non-canonical purine NTP phosphatase</fullName>
    </alternativeName>
    <alternativeName>
        <fullName evidence="11">Non-standard purine NTP phosphatase</fullName>
    </alternativeName>
    <alternativeName>
        <fullName evidence="11">Nucleoside-triphosphate phosphatase</fullName>
        <shortName evidence="11">NTPase</shortName>
    </alternativeName>
</protein>
<keyword evidence="5 11" id="KW-0460">Magnesium</keyword>
<reference evidence="13 14" key="1">
    <citation type="submission" date="2016-08" db="EMBL/GenBank/DDBJ databases">
        <authorList>
            <person name="Seilhamer J.J."/>
        </authorList>
    </citation>
    <scope>NUCLEOTIDE SEQUENCE [LARGE SCALE GENOMIC DNA]</scope>
    <source>
        <strain evidence="13 14">KCTC 42603</strain>
    </source>
</reference>
<dbReference type="EMBL" id="MDHN01000013">
    <property type="protein sequence ID" value="OFC71636.1"/>
    <property type="molecule type" value="Genomic_DNA"/>
</dbReference>
<keyword evidence="3 11" id="KW-0547">Nucleotide-binding</keyword>
<dbReference type="RefSeq" id="WP_070124548.1">
    <property type="nucleotide sequence ID" value="NZ_MDHN01000013.1"/>
</dbReference>